<name>A0A915DTF8_9BILA</name>
<keyword evidence="2" id="KW-1185">Reference proteome</keyword>
<feature type="region of interest" description="Disordered" evidence="1">
    <location>
        <begin position="203"/>
        <end position="222"/>
    </location>
</feature>
<feature type="compositionally biased region" description="Polar residues" evidence="1">
    <location>
        <begin position="154"/>
        <end position="165"/>
    </location>
</feature>
<dbReference type="AlphaFoldDB" id="A0A915DTF8"/>
<protein>
    <submittedName>
        <fullName evidence="3">Uncharacterized protein</fullName>
    </submittedName>
</protein>
<proteinExistence type="predicted"/>
<evidence type="ECO:0000313" key="3">
    <source>
        <dbReference type="WBParaSite" id="jg22986"/>
    </source>
</evidence>
<evidence type="ECO:0000313" key="2">
    <source>
        <dbReference type="Proteomes" id="UP000887574"/>
    </source>
</evidence>
<organism evidence="2 3">
    <name type="scientific">Ditylenchus dipsaci</name>
    <dbReference type="NCBI Taxonomy" id="166011"/>
    <lineage>
        <taxon>Eukaryota</taxon>
        <taxon>Metazoa</taxon>
        <taxon>Ecdysozoa</taxon>
        <taxon>Nematoda</taxon>
        <taxon>Chromadorea</taxon>
        <taxon>Rhabditida</taxon>
        <taxon>Tylenchina</taxon>
        <taxon>Tylenchomorpha</taxon>
        <taxon>Sphaerularioidea</taxon>
        <taxon>Anguinidae</taxon>
        <taxon>Anguininae</taxon>
        <taxon>Ditylenchus</taxon>
    </lineage>
</organism>
<feature type="region of interest" description="Disordered" evidence="1">
    <location>
        <begin position="142"/>
        <end position="179"/>
    </location>
</feature>
<dbReference type="Proteomes" id="UP000887574">
    <property type="component" value="Unplaced"/>
</dbReference>
<accession>A0A915DTF8</accession>
<sequence length="247" mass="28027">MTTSITTHRSMLSTTTIFWGNPFIIGRLIAKTTTTYFSLVSLCLLLLPAFIARSASAAAAITSPSAITDINPVLRYRLQSDMRERLKLLHDNIDRNMLKQLSTKPKTSVFTSTQKPFSGRNCFFSPIQCQLPVLEISRQAKASAPMYPSHSESHSLNSIRPQQKSSQDESENSSQGFRRRRRQLNNSMFNRDTAIDSDLLPPPSNWPVLLRPTPPRTTSLTNGERSRRYILVGVRKYLPRRRFVLSL</sequence>
<feature type="compositionally biased region" description="Low complexity" evidence="1">
    <location>
        <begin position="207"/>
        <end position="221"/>
    </location>
</feature>
<evidence type="ECO:0000256" key="1">
    <source>
        <dbReference type="SAM" id="MobiDB-lite"/>
    </source>
</evidence>
<dbReference type="WBParaSite" id="jg22986">
    <property type="protein sequence ID" value="jg22986"/>
    <property type="gene ID" value="jg22986"/>
</dbReference>
<reference evidence="3" key="1">
    <citation type="submission" date="2022-11" db="UniProtKB">
        <authorList>
            <consortium name="WormBaseParasite"/>
        </authorList>
    </citation>
    <scope>IDENTIFICATION</scope>
</reference>